<evidence type="ECO:0000256" key="16">
    <source>
        <dbReference type="ARBA" id="ARBA00023145"/>
    </source>
</evidence>
<comment type="subunit">
    <text evidence="19">Homodimer. The monomeric form is inactive while the homodimer is active.</text>
</comment>
<comment type="subcellular location">
    <subcellularLocation>
        <location evidence="1">Endoplasmic reticulum</location>
    </subcellularLocation>
    <subcellularLocation>
        <location evidence="3">Golgi apparatus</location>
    </subcellularLocation>
    <subcellularLocation>
        <location evidence="2">Lysosome</location>
    </subcellularLocation>
    <subcellularLocation>
        <location evidence="4">Secreted</location>
    </subcellularLocation>
</comment>
<keyword evidence="9" id="KW-0479">Metal-binding</keyword>
<evidence type="ECO:0000256" key="9">
    <source>
        <dbReference type="ARBA" id="ARBA00022723"/>
    </source>
</evidence>
<evidence type="ECO:0000256" key="19">
    <source>
        <dbReference type="ARBA" id="ARBA00025833"/>
    </source>
</evidence>
<keyword evidence="12" id="KW-0256">Endoplasmic reticulum</keyword>
<keyword evidence="18" id="KW-0458">Lysosome</keyword>
<reference evidence="22" key="1">
    <citation type="journal article" date="2015" name="PeerJ">
        <title>First genomic representation of candidate bacterial phylum KSB3 points to enhanced environmental sensing as a trigger of wastewater bulking.</title>
        <authorList>
            <person name="Sekiguchi Y."/>
            <person name="Ohashi A."/>
            <person name="Parks D.H."/>
            <person name="Yamauchi T."/>
            <person name="Tyson G.W."/>
            <person name="Hugenholtz P."/>
        </authorList>
    </citation>
    <scope>NUCLEOTIDE SEQUENCE [LARGE SCALE GENOMIC DNA]</scope>
</reference>
<dbReference type="GO" id="GO:0004180">
    <property type="term" value="F:carboxypeptidase activity"/>
    <property type="evidence" value="ECO:0007669"/>
    <property type="project" value="UniProtKB-KW"/>
</dbReference>
<keyword evidence="10" id="KW-0732">Signal</keyword>
<proteinExistence type="predicted"/>
<keyword evidence="6" id="KW-0964">Secreted</keyword>
<dbReference type="Gene3D" id="3.40.630.10">
    <property type="entry name" value="Zn peptidases"/>
    <property type="match status" value="1"/>
</dbReference>
<keyword evidence="17" id="KW-0325">Glycoprotein</keyword>
<dbReference type="PANTHER" id="PTHR12053">
    <property type="entry name" value="PROTEASE FAMILY M28 PLASMA GLUTAMATE CARBOXYPEPTIDASE-RELATED"/>
    <property type="match status" value="1"/>
</dbReference>
<evidence type="ECO:0000259" key="21">
    <source>
        <dbReference type="Pfam" id="PF04389"/>
    </source>
</evidence>
<dbReference type="STRING" id="1499966.U14_02867"/>
<dbReference type="Proteomes" id="UP000030700">
    <property type="component" value="Unassembled WGS sequence"/>
</dbReference>
<dbReference type="GO" id="GO:0006508">
    <property type="term" value="P:proteolysis"/>
    <property type="evidence" value="ECO:0007669"/>
    <property type="project" value="UniProtKB-KW"/>
</dbReference>
<dbReference type="InterPro" id="IPR039866">
    <property type="entry name" value="CPQ"/>
</dbReference>
<keyword evidence="7" id="KW-0121">Carboxypeptidase</keyword>
<evidence type="ECO:0000256" key="4">
    <source>
        <dbReference type="ARBA" id="ARBA00004613"/>
    </source>
</evidence>
<organism evidence="22">
    <name type="scientific">Candidatus Moduliflexus flocculans</name>
    <dbReference type="NCBI Taxonomy" id="1499966"/>
    <lineage>
        <taxon>Bacteria</taxon>
        <taxon>Candidatus Moduliflexota</taxon>
        <taxon>Candidatus Moduliflexia</taxon>
        <taxon>Candidatus Moduliflexales</taxon>
        <taxon>Candidatus Moduliflexaceae</taxon>
    </lineage>
</organism>
<keyword evidence="14" id="KW-0333">Golgi apparatus</keyword>
<keyword evidence="11" id="KW-0378">Hydrolase</keyword>
<protein>
    <recommendedName>
        <fullName evidence="5">Carboxypeptidase Q</fullName>
    </recommendedName>
    <alternativeName>
        <fullName evidence="20">Plasma glutamate carboxypeptidase</fullName>
    </alternativeName>
</protein>
<feature type="domain" description="Peptidase M28" evidence="21">
    <location>
        <begin position="216"/>
        <end position="398"/>
    </location>
</feature>
<evidence type="ECO:0000256" key="15">
    <source>
        <dbReference type="ARBA" id="ARBA00023049"/>
    </source>
</evidence>
<dbReference type="HOGENOM" id="CLU_692109_0_0_0"/>
<dbReference type="InterPro" id="IPR007484">
    <property type="entry name" value="Peptidase_M28"/>
</dbReference>
<accession>A0A081BMK6</accession>
<keyword evidence="23" id="KW-1185">Reference proteome</keyword>
<keyword evidence="8" id="KW-0645">Protease</keyword>
<evidence type="ECO:0000256" key="10">
    <source>
        <dbReference type="ARBA" id="ARBA00022729"/>
    </source>
</evidence>
<evidence type="ECO:0000313" key="22">
    <source>
        <dbReference type="EMBL" id="GAK51622.1"/>
    </source>
</evidence>
<evidence type="ECO:0000256" key="7">
    <source>
        <dbReference type="ARBA" id="ARBA00022645"/>
    </source>
</evidence>
<evidence type="ECO:0000256" key="12">
    <source>
        <dbReference type="ARBA" id="ARBA00022824"/>
    </source>
</evidence>
<evidence type="ECO:0000256" key="5">
    <source>
        <dbReference type="ARBA" id="ARBA00014116"/>
    </source>
</evidence>
<evidence type="ECO:0000256" key="6">
    <source>
        <dbReference type="ARBA" id="ARBA00022525"/>
    </source>
</evidence>
<sequence>MSAQQQQIASLTATLRRYVEAFCLNMPNRHVGSPGNRAATDFFAQTLARFGFETHSPNFDCLDWEDDGVTLHAGQETFHALVSPYALSCRLTAPLVAVSTFEEFETADFAGKIVLLHGEIAKEQYIPKHFPFEIPVEHPDMLVRLEQKAPVAILAATTRNPELAGAVYPFPLIEDGDFDIPSAYMTDEEGERLLRHVGEEIALTIESRRILATGCNVIGRKGRNSGAKLVICAHIDAKKGTPGALDNATGVAILLALAELLTDYDGSCGIELVALNGEDYYAASGQAQYLAQNATEFERILLAINLDLVGYREGRTGFSFYGCPEEFTHRIREALSRYDELYEGEAWYQSDHMIFVLNQRPAMAFVSEQFMYLCAEITHTPKDIPNLVDYRKLAETALGLRDIALAIDLK</sequence>
<gene>
    <name evidence="22" type="ORF">U14_02867</name>
</gene>
<evidence type="ECO:0000256" key="3">
    <source>
        <dbReference type="ARBA" id="ARBA00004555"/>
    </source>
</evidence>
<dbReference type="EMBL" id="DF820457">
    <property type="protein sequence ID" value="GAK51622.1"/>
    <property type="molecule type" value="Genomic_DNA"/>
</dbReference>
<keyword evidence="15" id="KW-0482">Metalloprotease</keyword>
<dbReference type="GO" id="GO:0070573">
    <property type="term" value="F:metallodipeptidase activity"/>
    <property type="evidence" value="ECO:0007669"/>
    <property type="project" value="InterPro"/>
</dbReference>
<name>A0A081BMK6_9BACT</name>
<dbReference type="GO" id="GO:0005576">
    <property type="term" value="C:extracellular region"/>
    <property type="evidence" value="ECO:0007669"/>
    <property type="project" value="UniProtKB-SubCell"/>
</dbReference>
<evidence type="ECO:0000256" key="18">
    <source>
        <dbReference type="ARBA" id="ARBA00023228"/>
    </source>
</evidence>
<evidence type="ECO:0000256" key="8">
    <source>
        <dbReference type="ARBA" id="ARBA00022670"/>
    </source>
</evidence>
<evidence type="ECO:0000256" key="20">
    <source>
        <dbReference type="ARBA" id="ARBA00033328"/>
    </source>
</evidence>
<evidence type="ECO:0000256" key="14">
    <source>
        <dbReference type="ARBA" id="ARBA00023034"/>
    </source>
</evidence>
<dbReference type="GO" id="GO:0005764">
    <property type="term" value="C:lysosome"/>
    <property type="evidence" value="ECO:0007669"/>
    <property type="project" value="UniProtKB-SubCell"/>
</dbReference>
<keyword evidence="13" id="KW-0862">Zinc</keyword>
<dbReference type="Gene3D" id="3.50.30.30">
    <property type="match status" value="1"/>
</dbReference>
<evidence type="ECO:0000256" key="11">
    <source>
        <dbReference type="ARBA" id="ARBA00022801"/>
    </source>
</evidence>
<keyword evidence="16" id="KW-0865">Zymogen</keyword>
<dbReference type="AlphaFoldDB" id="A0A081BMK6"/>
<dbReference type="PANTHER" id="PTHR12053:SF3">
    <property type="entry name" value="CARBOXYPEPTIDASE Q"/>
    <property type="match status" value="1"/>
</dbReference>
<evidence type="ECO:0000256" key="17">
    <source>
        <dbReference type="ARBA" id="ARBA00023180"/>
    </source>
</evidence>
<evidence type="ECO:0000256" key="13">
    <source>
        <dbReference type="ARBA" id="ARBA00022833"/>
    </source>
</evidence>
<evidence type="ECO:0000256" key="1">
    <source>
        <dbReference type="ARBA" id="ARBA00004240"/>
    </source>
</evidence>
<evidence type="ECO:0000256" key="2">
    <source>
        <dbReference type="ARBA" id="ARBA00004371"/>
    </source>
</evidence>
<evidence type="ECO:0000313" key="23">
    <source>
        <dbReference type="Proteomes" id="UP000030700"/>
    </source>
</evidence>
<dbReference type="GO" id="GO:0046872">
    <property type="term" value="F:metal ion binding"/>
    <property type="evidence" value="ECO:0007669"/>
    <property type="project" value="UniProtKB-KW"/>
</dbReference>
<dbReference type="Pfam" id="PF04389">
    <property type="entry name" value="Peptidase_M28"/>
    <property type="match status" value="1"/>
</dbReference>
<dbReference type="SUPFAM" id="SSF53187">
    <property type="entry name" value="Zn-dependent exopeptidases"/>
    <property type="match status" value="1"/>
</dbReference>